<sequence length="76" mass="7737">EPVISASPAILPYVNAPDMSSFFPSPTSQNSEAFAPAPSSGEFIGKSSSCAAKSDGGLAIIAVRICTVFVMILALC</sequence>
<evidence type="ECO:0000256" key="1">
    <source>
        <dbReference type="SAM" id="Phobius"/>
    </source>
</evidence>
<dbReference type="PaxDb" id="2711-XP_006468879.1"/>
<proteinExistence type="predicted"/>
<organism evidence="2 3">
    <name type="scientific">Citrus sinensis</name>
    <name type="common">Sweet orange</name>
    <name type="synonym">Citrus aurantium var. sinensis</name>
    <dbReference type="NCBI Taxonomy" id="2711"/>
    <lineage>
        <taxon>Eukaryota</taxon>
        <taxon>Viridiplantae</taxon>
        <taxon>Streptophyta</taxon>
        <taxon>Embryophyta</taxon>
        <taxon>Tracheophyta</taxon>
        <taxon>Spermatophyta</taxon>
        <taxon>Magnoliopsida</taxon>
        <taxon>eudicotyledons</taxon>
        <taxon>Gunneridae</taxon>
        <taxon>Pentapetalae</taxon>
        <taxon>rosids</taxon>
        <taxon>malvids</taxon>
        <taxon>Sapindales</taxon>
        <taxon>Rutaceae</taxon>
        <taxon>Aurantioideae</taxon>
        <taxon>Citrus</taxon>
    </lineage>
</organism>
<accession>A0A067DWI8</accession>
<protein>
    <submittedName>
        <fullName evidence="2">Uncharacterized protein</fullName>
    </submittedName>
</protein>
<gene>
    <name evidence="2" type="ORF">CISIN_1g039542mg</name>
</gene>
<evidence type="ECO:0000313" key="3">
    <source>
        <dbReference type="Proteomes" id="UP000027120"/>
    </source>
</evidence>
<name>A0A067DWI8_CITSI</name>
<dbReference type="AlphaFoldDB" id="A0A067DWI8"/>
<dbReference type="Proteomes" id="UP000027120">
    <property type="component" value="Unassembled WGS sequence"/>
</dbReference>
<dbReference type="EMBL" id="KK785179">
    <property type="protein sequence ID" value="KDO47354.1"/>
    <property type="molecule type" value="Genomic_DNA"/>
</dbReference>
<feature type="non-terminal residue" evidence="2">
    <location>
        <position position="1"/>
    </location>
</feature>
<keyword evidence="1" id="KW-0472">Membrane</keyword>
<reference evidence="2 3" key="1">
    <citation type="submission" date="2014-04" db="EMBL/GenBank/DDBJ databases">
        <authorList>
            <consortium name="International Citrus Genome Consortium"/>
            <person name="Gmitter F."/>
            <person name="Chen C."/>
            <person name="Farmerie W."/>
            <person name="Harkins T."/>
            <person name="Desany B."/>
            <person name="Mohiuddin M."/>
            <person name="Kodira C."/>
            <person name="Borodovsky M."/>
            <person name="Lomsadze A."/>
            <person name="Burns P."/>
            <person name="Jenkins J."/>
            <person name="Prochnik S."/>
            <person name="Shu S."/>
            <person name="Chapman J."/>
            <person name="Pitluck S."/>
            <person name="Schmutz J."/>
            <person name="Rokhsar D."/>
        </authorList>
    </citation>
    <scope>NUCLEOTIDE SEQUENCE</scope>
</reference>
<keyword evidence="3" id="KW-1185">Reference proteome</keyword>
<dbReference type="eggNOG" id="ENOG502SARI">
    <property type="taxonomic scope" value="Eukaryota"/>
</dbReference>
<evidence type="ECO:0000313" key="2">
    <source>
        <dbReference type="EMBL" id="KDO47354.1"/>
    </source>
</evidence>
<keyword evidence="1" id="KW-0812">Transmembrane</keyword>
<feature type="transmembrane region" description="Helical" evidence="1">
    <location>
        <begin position="56"/>
        <end position="75"/>
    </location>
</feature>
<keyword evidence="1" id="KW-1133">Transmembrane helix</keyword>